<dbReference type="AlphaFoldDB" id="A0A833VDV7"/>
<name>A0A833VDV7_9POAL</name>
<dbReference type="SUPFAM" id="SSF47027">
    <property type="entry name" value="Acyl-CoA binding protein"/>
    <property type="match status" value="1"/>
</dbReference>
<dbReference type="PANTHER" id="PTHR24119:SF0">
    <property type="entry name" value="ACYL-COA-BINDING DOMAIN-CONTAINING PROTEIN 6"/>
    <property type="match status" value="1"/>
</dbReference>
<evidence type="ECO:0000256" key="4">
    <source>
        <dbReference type="ARBA" id="ARBA00023121"/>
    </source>
</evidence>
<accession>A0A833VDV7</accession>
<protein>
    <submittedName>
        <fullName evidence="8">Acyl-CoA-binding domain-containing protein 2</fullName>
    </submittedName>
</protein>
<keyword evidence="4" id="KW-0446">Lipid-binding</keyword>
<keyword evidence="2" id="KW-0677">Repeat</keyword>
<keyword evidence="3 5" id="KW-0040">ANK repeat</keyword>
<dbReference type="Pfam" id="PF00887">
    <property type="entry name" value="ACBP"/>
    <property type="match status" value="1"/>
</dbReference>
<dbReference type="InterPro" id="IPR036770">
    <property type="entry name" value="Ankyrin_rpt-contain_sf"/>
</dbReference>
<evidence type="ECO:0000256" key="2">
    <source>
        <dbReference type="ARBA" id="ARBA00022737"/>
    </source>
</evidence>
<dbReference type="PANTHER" id="PTHR24119">
    <property type="entry name" value="ACYL-COA-BINDING DOMAIN-CONTAINING PROTEIN 6"/>
    <property type="match status" value="1"/>
</dbReference>
<dbReference type="Pfam" id="PF12796">
    <property type="entry name" value="Ank_2"/>
    <property type="match status" value="1"/>
</dbReference>
<reference evidence="8" key="1">
    <citation type="submission" date="2020-01" db="EMBL/GenBank/DDBJ databases">
        <title>Genome sequence of Kobresia littledalei, the first chromosome-level genome in the family Cyperaceae.</title>
        <authorList>
            <person name="Qu G."/>
        </authorList>
    </citation>
    <scope>NUCLEOTIDE SEQUENCE</scope>
    <source>
        <strain evidence="8">C.B.Clarke</strain>
        <tissue evidence="8">Leaf</tissue>
    </source>
</reference>
<dbReference type="Proteomes" id="UP000623129">
    <property type="component" value="Unassembled WGS sequence"/>
</dbReference>
<evidence type="ECO:0000256" key="5">
    <source>
        <dbReference type="PROSITE-ProRule" id="PRU00023"/>
    </source>
</evidence>
<dbReference type="Gene3D" id="1.20.80.10">
    <property type="match status" value="1"/>
</dbReference>
<evidence type="ECO:0000256" key="3">
    <source>
        <dbReference type="ARBA" id="ARBA00023043"/>
    </source>
</evidence>
<keyword evidence="6" id="KW-0472">Membrane</keyword>
<evidence type="ECO:0000313" key="9">
    <source>
        <dbReference type="Proteomes" id="UP000623129"/>
    </source>
</evidence>
<keyword evidence="9" id="KW-1185">Reference proteome</keyword>
<comment type="caution">
    <text evidence="8">The sequence shown here is derived from an EMBL/GenBank/DDBJ whole genome shotgun (WGS) entry which is preliminary data.</text>
</comment>
<gene>
    <name evidence="8" type="ORF">FCM35_KLT19783</name>
</gene>
<feature type="transmembrane region" description="Helical" evidence="6">
    <location>
        <begin position="12"/>
        <end position="31"/>
    </location>
</feature>
<keyword evidence="6" id="KW-1133">Transmembrane helix</keyword>
<dbReference type="PROSITE" id="PS51228">
    <property type="entry name" value="ACB_2"/>
    <property type="match status" value="1"/>
</dbReference>
<dbReference type="OrthoDB" id="71307at2759"/>
<dbReference type="PROSITE" id="PS50297">
    <property type="entry name" value="ANK_REP_REGION"/>
    <property type="match status" value="2"/>
</dbReference>
<evidence type="ECO:0000256" key="1">
    <source>
        <dbReference type="ARBA" id="ARBA00005567"/>
    </source>
</evidence>
<feature type="repeat" description="ANK" evidence="5">
    <location>
        <begin position="189"/>
        <end position="221"/>
    </location>
</feature>
<dbReference type="InterPro" id="IPR035984">
    <property type="entry name" value="Acyl-CoA-binding_sf"/>
</dbReference>
<sequence>MGDWQELGQAVFIGLIFSFLVAKLISIAISFKESNLKLTRSVPDPEPVSEPQPEPETEIYIEETPIDTTSVRENIDTSIVDSDTDSDSWEGIEGTELDEEFSAASAFVATMAATSDSARVSSELQLKLYGLYKIATEGPCTAPQPSALSFTARAKCSLDAIHIAAREGARDDLLKQLDSGVSVNLKEGEGRTPLHWAVDRGHVDIVKELLKTHADVNAKDNEGQTPLHYAVVCDRETISELLVKHGADPQISDNDGNSPVDLCDSKWPFMITE</sequence>
<keyword evidence="6" id="KW-0812">Transmembrane</keyword>
<dbReference type="PRINTS" id="PR01415">
    <property type="entry name" value="ANKYRIN"/>
</dbReference>
<comment type="similarity">
    <text evidence="1">Belongs to the ACBP family.</text>
</comment>
<dbReference type="InterPro" id="IPR014352">
    <property type="entry name" value="FERM/acyl-CoA-bd_prot_sf"/>
</dbReference>
<organism evidence="8 9">
    <name type="scientific">Carex littledalei</name>
    <dbReference type="NCBI Taxonomy" id="544730"/>
    <lineage>
        <taxon>Eukaryota</taxon>
        <taxon>Viridiplantae</taxon>
        <taxon>Streptophyta</taxon>
        <taxon>Embryophyta</taxon>
        <taxon>Tracheophyta</taxon>
        <taxon>Spermatophyta</taxon>
        <taxon>Magnoliopsida</taxon>
        <taxon>Liliopsida</taxon>
        <taxon>Poales</taxon>
        <taxon>Cyperaceae</taxon>
        <taxon>Cyperoideae</taxon>
        <taxon>Cariceae</taxon>
        <taxon>Carex</taxon>
        <taxon>Carex subgen. Euthyceras</taxon>
    </lineage>
</organism>
<feature type="repeat" description="ANK" evidence="5">
    <location>
        <begin position="222"/>
        <end position="254"/>
    </location>
</feature>
<evidence type="ECO:0000259" key="7">
    <source>
        <dbReference type="PROSITE" id="PS51228"/>
    </source>
</evidence>
<dbReference type="SMART" id="SM00248">
    <property type="entry name" value="ANK"/>
    <property type="match status" value="2"/>
</dbReference>
<dbReference type="GO" id="GO:0000062">
    <property type="term" value="F:fatty-acyl-CoA binding"/>
    <property type="evidence" value="ECO:0007669"/>
    <property type="project" value="InterPro"/>
</dbReference>
<evidence type="ECO:0000313" key="8">
    <source>
        <dbReference type="EMBL" id="KAF3335276.1"/>
    </source>
</evidence>
<dbReference type="InterPro" id="IPR002110">
    <property type="entry name" value="Ankyrin_rpt"/>
</dbReference>
<evidence type="ECO:0000256" key="6">
    <source>
        <dbReference type="SAM" id="Phobius"/>
    </source>
</evidence>
<dbReference type="SUPFAM" id="SSF48403">
    <property type="entry name" value="Ankyrin repeat"/>
    <property type="match status" value="1"/>
</dbReference>
<dbReference type="EMBL" id="SWLB01000008">
    <property type="protein sequence ID" value="KAF3335276.1"/>
    <property type="molecule type" value="Genomic_DNA"/>
</dbReference>
<proteinExistence type="inferred from homology"/>
<dbReference type="PROSITE" id="PS50088">
    <property type="entry name" value="ANK_REPEAT"/>
    <property type="match status" value="2"/>
</dbReference>
<feature type="domain" description="ACB" evidence="7">
    <location>
        <begin position="97"/>
        <end position="183"/>
    </location>
</feature>
<dbReference type="InterPro" id="IPR000582">
    <property type="entry name" value="Acyl-CoA-binding_protein"/>
</dbReference>
<dbReference type="Gene3D" id="1.25.40.20">
    <property type="entry name" value="Ankyrin repeat-containing domain"/>
    <property type="match status" value="1"/>
</dbReference>